<keyword evidence="4" id="KW-1003">Cell membrane</keyword>
<evidence type="ECO:0000256" key="4">
    <source>
        <dbReference type="ARBA" id="ARBA00022475"/>
    </source>
</evidence>
<feature type="domain" description="ABC transporter" evidence="9">
    <location>
        <begin position="33"/>
        <end position="282"/>
    </location>
</feature>
<evidence type="ECO:0000256" key="2">
    <source>
        <dbReference type="ARBA" id="ARBA00005417"/>
    </source>
</evidence>
<proteinExistence type="inferred from homology"/>
<comment type="caution">
    <text evidence="10">The sequence shown here is derived from an EMBL/GenBank/DDBJ whole genome shotgun (WGS) entry which is preliminary data.</text>
</comment>
<dbReference type="GO" id="GO:0015833">
    <property type="term" value="P:peptide transport"/>
    <property type="evidence" value="ECO:0007669"/>
    <property type="project" value="InterPro"/>
</dbReference>
<accession>A0A839EBD1</accession>
<evidence type="ECO:0000256" key="1">
    <source>
        <dbReference type="ARBA" id="ARBA00004202"/>
    </source>
</evidence>
<keyword evidence="7" id="KW-0472">Membrane</keyword>
<evidence type="ECO:0000256" key="8">
    <source>
        <dbReference type="SAM" id="MobiDB-lite"/>
    </source>
</evidence>
<feature type="region of interest" description="Disordered" evidence="8">
    <location>
        <begin position="293"/>
        <end position="318"/>
    </location>
</feature>
<feature type="region of interest" description="Disordered" evidence="8">
    <location>
        <begin position="573"/>
        <end position="593"/>
    </location>
</feature>
<dbReference type="Pfam" id="PF08352">
    <property type="entry name" value="oligo_HPY"/>
    <property type="match status" value="2"/>
</dbReference>
<dbReference type="AlphaFoldDB" id="A0A839EBD1"/>
<keyword evidence="3" id="KW-0813">Transport</keyword>
<dbReference type="NCBIfam" id="NF008453">
    <property type="entry name" value="PRK11308.1"/>
    <property type="match status" value="2"/>
</dbReference>
<keyword evidence="11" id="KW-1185">Reference proteome</keyword>
<dbReference type="InterPro" id="IPR027417">
    <property type="entry name" value="P-loop_NTPase"/>
</dbReference>
<comment type="similarity">
    <text evidence="2">Belongs to the ABC transporter superfamily.</text>
</comment>
<dbReference type="PANTHER" id="PTHR43297">
    <property type="entry name" value="OLIGOPEPTIDE TRANSPORT ATP-BINDING PROTEIN APPD"/>
    <property type="match status" value="1"/>
</dbReference>
<keyword evidence="6 10" id="KW-0067">ATP-binding</keyword>
<evidence type="ECO:0000256" key="6">
    <source>
        <dbReference type="ARBA" id="ARBA00022840"/>
    </source>
</evidence>
<dbReference type="Proteomes" id="UP000585905">
    <property type="component" value="Unassembled WGS sequence"/>
</dbReference>
<dbReference type="EMBL" id="JACGWX010000005">
    <property type="protein sequence ID" value="MBA8848463.1"/>
    <property type="molecule type" value="Genomic_DNA"/>
</dbReference>
<dbReference type="InterPro" id="IPR003439">
    <property type="entry name" value="ABC_transporter-like_ATP-bd"/>
</dbReference>
<evidence type="ECO:0000313" key="11">
    <source>
        <dbReference type="Proteomes" id="UP000585905"/>
    </source>
</evidence>
<dbReference type="SUPFAM" id="SSF52540">
    <property type="entry name" value="P-loop containing nucleoside triphosphate hydrolases"/>
    <property type="match status" value="2"/>
</dbReference>
<dbReference type="InterPro" id="IPR017871">
    <property type="entry name" value="ABC_transporter-like_CS"/>
</dbReference>
<reference evidence="10 11" key="1">
    <citation type="submission" date="2020-07" db="EMBL/GenBank/DDBJ databases">
        <title>Sequencing the genomes of 1000 actinobacteria strains.</title>
        <authorList>
            <person name="Klenk H.-P."/>
        </authorList>
    </citation>
    <scope>NUCLEOTIDE SEQUENCE [LARGE SCALE GENOMIC DNA]</scope>
    <source>
        <strain evidence="10 11">DSM 19663</strain>
    </source>
</reference>
<name>A0A839EBD1_9MICO</name>
<dbReference type="InterPro" id="IPR013563">
    <property type="entry name" value="Oligopep_ABC_C"/>
</dbReference>
<dbReference type="GO" id="GO:0016887">
    <property type="term" value="F:ATP hydrolysis activity"/>
    <property type="evidence" value="ECO:0007669"/>
    <property type="project" value="InterPro"/>
</dbReference>
<dbReference type="Gene3D" id="3.40.50.300">
    <property type="entry name" value="P-loop containing nucleotide triphosphate hydrolases"/>
    <property type="match status" value="2"/>
</dbReference>
<keyword evidence="5" id="KW-0547">Nucleotide-binding</keyword>
<evidence type="ECO:0000259" key="9">
    <source>
        <dbReference type="PROSITE" id="PS50893"/>
    </source>
</evidence>
<protein>
    <submittedName>
        <fullName evidence="10">Peptide/nickel transport system ATP-binding protein</fullName>
    </submittedName>
</protein>
<feature type="domain" description="ABC transporter" evidence="9">
    <location>
        <begin position="323"/>
        <end position="573"/>
    </location>
</feature>
<dbReference type="PROSITE" id="PS00211">
    <property type="entry name" value="ABC_TRANSPORTER_1"/>
    <property type="match status" value="1"/>
</dbReference>
<comment type="subcellular location">
    <subcellularLocation>
        <location evidence="1">Cell membrane</location>
        <topology evidence="1">Peripheral membrane protein</topology>
    </subcellularLocation>
</comment>
<dbReference type="PANTHER" id="PTHR43297:SF2">
    <property type="entry name" value="DIPEPTIDE TRANSPORT ATP-BINDING PROTEIN DPPD"/>
    <property type="match status" value="1"/>
</dbReference>
<gene>
    <name evidence="10" type="ORF">FHX53_002067</name>
</gene>
<dbReference type="GO" id="GO:0005524">
    <property type="term" value="F:ATP binding"/>
    <property type="evidence" value="ECO:0007669"/>
    <property type="project" value="UniProtKB-KW"/>
</dbReference>
<evidence type="ECO:0000313" key="10">
    <source>
        <dbReference type="EMBL" id="MBA8848463.1"/>
    </source>
</evidence>
<dbReference type="RefSeq" id="WP_182491257.1">
    <property type="nucleotide sequence ID" value="NZ_BAAAOV010000018.1"/>
</dbReference>
<evidence type="ECO:0000256" key="5">
    <source>
        <dbReference type="ARBA" id="ARBA00022741"/>
    </source>
</evidence>
<sequence length="593" mass="63297">MTLLDFSALREVDDDLDPELRAAAHLGAPAPRLVVENLRVSFRTPDGERPVVRGLSFSLGAGECVAIVGESGSGKSVSARSLVGLTGRGSVVHVDRLEILGADARALSSRAWRRLRGRHVGFVLQDALVSLDPLRAVGRELDEALRLHGRAPRAERRRSAVELLRRVGVPRPEERARLRPDELSGGLRQRALIATAIAHDPEIVIADEPTTALDATVQAHVLAELDAMRARGTAVILISHDLSVVARLADRIVVMRGGEVVESGPAARLLGRPEHPYTQRLVAAVPGLETRGRALSPEGAEGPSAALPEAAPGDGPLDPPVVLEARGLVKAFASRGARGAAPLRAVDDVSFTLHAGETLGIVGESGSGKSTTARLALGFSEPEEGEVIVLGAPWSRVPEARRRPLRPRLAVVAQDPLSTFDPRWTVGRILGDALPRAVRRDPRARAAAVRRLLDDVGLPAGDGSVLGRFPLTLSGGQRQRVAIARALATEPAIIVLDEAVSALDVTIQAQILDLLLDLQRERDLAYLFISHDLGVIGHVSDRVLVMQHGRVVEQGPTERVLRAPEHPYTQELVASILPAPRPSNPPPGRKDPS</sequence>
<dbReference type="Pfam" id="PF00005">
    <property type="entry name" value="ABC_tran"/>
    <property type="match status" value="2"/>
</dbReference>
<evidence type="ECO:0000256" key="3">
    <source>
        <dbReference type="ARBA" id="ARBA00022448"/>
    </source>
</evidence>
<dbReference type="SMART" id="SM00382">
    <property type="entry name" value="AAA"/>
    <property type="match status" value="2"/>
</dbReference>
<dbReference type="InterPro" id="IPR050388">
    <property type="entry name" value="ABC_Ni/Peptide_Import"/>
</dbReference>
<dbReference type="GO" id="GO:0005886">
    <property type="term" value="C:plasma membrane"/>
    <property type="evidence" value="ECO:0007669"/>
    <property type="project" value="UniProtKB-SubCell"/>
</dbReference>
<dbReference type="NCBIfam" id="NF007739">
    <property type="entry name" value="PRK10419.1"/>
    <property type="match status" value="2"/>
</dbReference>
<organism evidence="10 11">
    <name type="scientific">Microcella alkalica</name>
    <dbReference type="NCBI Taxonomy" id="355930"/>
    <lineage>
        <taxon>Bacteria</taxon>
        <taxon>Bacillati</taxon>
        <taxon>Actinomycetota</taxon>
        <taxon>Actinomycetes</taxon>
        <taxon>Micrococcales</taxon>
        <taxon>Microbacteriaceae</taxon>
        <taxon>Microcella</taxon>
    </lineage>
</organism>
<dbReference type="InterPro" id="IPR003593">
    <property type="entry name" value="AAA+_ATPase"/>
</dbReference>
<evidence type="ECO:0000256" key="7">
    <source>
        <dbReference type="ARBA" id="ARBA00023136"/>
    </source>
</evidence>
<dbReference type="CDD" id="cd03257">
    <property type="entry name" value="ABC_NikE_OppD_transporters"/>
    <property type="match status" value="2"/>
</dbReference>
<dbReference type="PROSITE" id="PS50893">
    <property type="entry name" value="ABC_TRANSPORTER_2"/>
    <property type="match status" value="2"/>
</dbReference>